<evidence type="ECO:0000256" key="2">
    <source>
        <dbReference type="ARBA" id="ARBA00007475"/>
    </source>
</evidence>
<keyword evidence="6 7" id="KW-0472">Membrane</keyword>
<evidence type="ECO:0000256" key="6">
    <source>
        <dbReference type="ARBA" id="ARBA00023136"/>
    </source>
</evidence>
<comment type="subcellular location">
    <subcellularLocation>
        <location evidence="1">Endoplasmic reticulum membrane</location>
        <topology evidence="1">Multi-pass membrane protein</topology>
    </subcellularLocation>
</comment>
<dbReference type="InterPro" id="IPR025929">
    <property type="entry name" value="INSIG_fam"/>
</dbReference>
<protein>
    <submittedName>
        <fullName evidence="8">Uncharacterized protein</fullName>
    </submittedName>
</protein>
<evidence type="ECO:0000313" key="9">
    <source>
        <dbReference type="Proteomes" id="UP000268321"/>
    </source>
</evidence>
<dbReference type="GO" id="GO:0005789">
    <property type="term" value="C:endoplasmic reticulum membrane"/>
    <property type="evidence" value="ECO:0007669"/>
    <property type="project" value="UniProtKB-SubCell"/>
</dbReference>
<keyword evidence="9" id="KW-1185">Reference proteome</keyword>
<feature type="transmembrane region" description="Helical" evidence="7">
    <location>
        <begin position="146"/>
        <end position="164"/>
    </location>
</feature>
<keyword evidence="4" id="KW-0256">Endoplasmic reticulum</keyword>
<keyword evidence="3 7" id="KW-0812">Transmembrane</keyword>
<evidence type="ECO:0000256" key="4">
    <source>
        <dbReference type="ARBA" id="ARBA00022824"/>
    </source>
</evidence>
<name>A0A4V1J2P7_9ASCO</name>
<dbReference type="OrthoDB" id="205546at2759"/>
<evidence type="ECO:0000256" key="7">
    <source>
        <dbReference type="SAM" id="Phobius"/>
    </source>
</evidence>
<keyword evidence="5 7" id="KW-1133">Transmembrane helix</keyword>
<evidence type="ECO:0000313" key="8">
    <source>
        <dbReference type="EMBL" id="RKP29299.1"/>
    </source>
</evidence>
<evidence type="ECO:0000256" key="1">
    <source>
        <dbReference type="ARBA" id="ARBA00004477"/>
    </source>
</evidence>
<gene>
    <name evidence="8" type="ORF">METBISCDRAFT_24355</name>
</gene>
<reference evidence="9" key="1">
    <citation type="journal article" date="2018" name="Nat. Microbiol.">
        <title>Leveraging single-cell genomics to expand the fungal tree of life.</title>
        <authorList>
            <person name="Ahrendt S.R."/>
            <person name="Quandt C.A."/>
            <person name="Ciobanu D."/>
            <person name="Clum A."/>
            <person name="Salamov A."/>
            <person name="Andreopoulos B."/>
            <person name="Cheng J.F."/>
            <person name="Woyke T."/>
            <person name="Pelin A."/>
            <person name="Henrissat B."/>
            <person name="Reynolds N.K."/>
            <person name="Benny G.L."/>
            <person name="Smith M.E."/>
            <person name="James T.Y."/>
            <person name="Grigoriev I.V."/>
        </authorList>
    </citation>
    <scope>NUCLEOTIDE SEQUENCE [LARGE SCALE GENOMIC DNA]</scope>
    <source>
        <strain evidence="9">Baker2002</strain>
    </source>
</reference>
<dbReference type="Proteomes" id="UP000268321">
    <property type="component" value="Unassembled WGS sequence"/>
</dbReference>
<feature type="transmembrane region" description="Helical" evidence="7">
    <location>
        <begin position="228"/>
        <end position="256"/>
    </location>
</feature>
<sequence>MEKTDSVLNLTKPSLYSIYNTSKVDLILENDLVDEYLDGLELHIKIKNNAWTNTKPGASSPLASCSDDEPDKKPNSVVGIVGRLVTVGLAAWAYNEVTRNIYSTHSNGRGADITGYLMRFLHSLQPFQELVDRYGFRLYGIAHADFAFAMVLEGVLLSVVVPLLDKVMPAGCTKRVLSSNPNPYKRGNLANDVVRSLIAFLGISYAIRNVEWKTSLQMALTWSLINPGLWLLLDGTISGFVASILVAMAGSGLIYVQNSLTTSTSIESLPTIFLFIGSFFFCGVIIFGKLGRVLLQ</sequence>
<dbReference type="PANTHER" id="PTHR15301">
    <property type="entry name" value="INSULIN-INDUCED GENE 1"/>
    <property type="match status" value="1"/>
</dbReference>
<accession>A0A4V1J2P7</accession>
<feature type="transmembrane region" description="Helical" evidence="7">
    <location>
        <begin position="268"/>
        <end position="288"/>
    </location>
</feature>
<dbReference type="Pfam" id="PF07281">
    <property type="entry name" value="INSIG"/>
    <property type="match status" value="1"/>
</dbReference>
<organism evidence="8 9">
    <name type="scientific">Metschnikowia bicuspidata</name>
    <dbReference type="NCBI Taxonomy" id="27322"/>
    <lineage>
        <taxon>Eukaryota</taxon>
        <taxon>Fungi</taxon>
        <taxon>Dikarya</taxon>
        <taxon>Ascomycota</taxon>
        <taxon>Saccharomycotina</taxon>
        <taxon>Pichiomycetes</taxon>
        <taxon>Metschnikowiaceae</taxon>
        <taxon>Metschnikowia</taxon>
    </lineage>
</organism>
<dbReference type="PANTHER" id="PTHR15301:SF3">
    <property type="entry name" value="PROTEIN NSG1-RELATED"/>
    <property type="match status" value="1"/>
</dbReference>
<dbReference type="EMBL" id="ML004495">
    <property type="protein sequence ID" value="RKP29299.1"/>
    <property type="molecule type" value="Genomic_DNA"/>
</dbReference>
<dbReference type="GO" id="GO:0016126">
    <property type="term" value="P:sterol biosynthetic process"/>
    <property type="evidence" value="ECO:0007669"/>
    <property type="project" value="TreeGrafter"/>
</dbReference>
<evidence type="ECO:0000256" key="5">
    <source>
        <dbReference type="ARBA" id="ARBA00022989"/>
    </source>
</evidence>
<dbReference type="AlphaFoldDB" id="A0A4V1J2P7"/>
<comment type="similarity">
    <text evidence="2">Belongs to the INSIG family.</text>
</comment>
<evidence type="ECO:0000256" key="3">
    <source>
        <dbReference type="ARBA" id="ARBA00022692"/>
    </source>
</evidence>
<proteinExistence type="inferred from homology"/>